<evidence type="ECO:0000256" key="5">
    <source>
        <dbReference type="ARBA" id="ARBA00023110"/>
    </source>
</evidence>
<dbReference type="GO" id="GO:0003755">
    <property type="term" value="F:peptidyl-prolyl cis-trans isomerase activity"/>
    <property type="evidence" value="ECO:0007669"/>
    <property type="project" value="UniProtKB-KW"/>
</dbReference>
<protein>
    <recommendedName>
        <fullName evidence="8">Serine/threonine-protein phosphatase 2A activator</fullName>
        <ecNumber evidence="8">5.2.1.8</ecNumber>
    </recommendedName>
    <alternativeName>
        <fullName evidence="8">Phosphotyrosyl phosphatase activator</fullName>
    </alternativeName>
</protein>
<dbReference type="OrthoDB" id="16120at2759"/>
<dbReference type="Proteomes" id="UP000289152">
    <property type="component" value="Unassembled WGS sequence"/>
</dbReference>
<proteinExistence type="inferred from homology"/>
<feature type="region of interest" description="Disordered" evidence="9">
    <location>
        <begin position="1"/>
        <end position="184"/>
    </location>
</feature>
<feature type="compositionally biased region" description="Low complexity" evidence="9">
    <location>
        <begin position="117"/>
        <end position="142"/>
    </location>
</feature>
<evidence type="ECO:0000313" key="10">
    <source>
        <dbReference type="EMBL" id="RXK40762.1"/>
    </source>
</evidence>
<dbReference type="InterPro" id="IPR043170">
    <property type="entry name" value="PTPA_C_lid"/>
</dbReference>
<organism evidence="10 11">
    <name type="scientific">Tremella mesenterica</name>
    <name type="common">Jelly fungus</name>
    <dbReference type="NCBI Taxonomy" id="5217"/>
    <lineage>
        <taxon>Eukaryota</taxon>
        <taxon>Fungi</taxon>
        <taxon>Dikarya</taxon>
        <taxon>Basidiomycota</taxon>
        <taxon>Agaricomycotina</taxon>
        <taxon>Tremellomycetes</taxon>
        <taxon>Tremellales</taxon>
        <taxon>Tremellaceae</taxon>
        <taxon>Tremella</taxon>
    </lineage>
</organism>
<evidence type="ECO:0000256" key="9">
    <source>
        <dbReference type="SAM" id="MobiDB-lite"/>
    </source>
</evidence>
<sequence>MDSPSSSSVLRPSPSGPLSPSADLSPPSSDPTGRSATTSSRPTFDSVVIFPPRGYYDTDAQHLVSPPSALLDGTPTSSVASPASRPSHRSRKSPSPARVPEAGSSSSARLEAVTQASDPSQSPVLVSVSSLQSPSQPSASPRSLKRTSAQQKPFLIPATPPSTSATNSPTRRPSPVTGEKRIDLPKKPFYPAPLLVNDTNVAKWPSTPGFQAFWGWLSQRCRRIRGKPMRNEEYQGSCSAIGSLLDILDHMEDWVSEIPPLPQNNMRFGNLAFRQYNQRMERELAHHIVRCHGIPFELPPQIIPLLVDSHAFGHPTRLDYGTGHELAFVLVLWNCVASKWIKDEDDQDDLILRVFPRRYMHLVNLLQRKYRLEPAGSHGVWGLDDYCFFPYLFGAAQLMGTSITPAQSLENAQSIVSDPSTTGPFDMYTYALVHVIQSKTGAPFSEHSPTLYAVSRLPNWEKAFQGLRKFFLNEVAGKRVVVQGLLMGGWCWGEGFPDTTREGHVNLLEEGGSGSTRAPWMRGR</sequence>
<dbReference type="GO" id="GO:0005634">
    <property type="term" value="C:nucleus"/>
    <property type="evidence" value="ECO:0007669"/>
    <property type="project" value="TreeGrafter"/>
</dbReference>
<dbReference type="STRING" id="5217.A0A4Q1BS53"/>
<evidence type="ECO:0000256" key="2">
    <source>
        <dbReference type="ARBA" id="ARBA00004496"/>
    </source>
</evidence>
<dbReference type="EC" id="5.2.1.8" evidence="8"/>
<dbReference type="Pfam" id="PF03095">
    <property type="entry name" value="PTPA"/>
    <property type="match status" value="1"/>
</dbReference>
<comment type="caution">
    <text evidence="10">The sequence shown here is derived from an EMBL/GenBank/DDBJ whole genome shotgun (WGS) entry which is preliminary data.</text>
</comment>
<dbReference type="InParanoid" id="A0A4Q1BS53"/>
<reference evidence="10 11" key="1">
    <citation type="submission" date="2016-06" db="EMBL/GenBank/DDBJ databases">
        <title>Evolution of pathogenesis and genome organization in the Tremellales.</title>
        <authorList>
            <person name="Cuomo C."/>
            <person name="Litvintseva A."/>
            <person name="Heitman J."/>
            <person name="Chen Y."/>
            <person name="Sun S."/>
            <person name="Springer D."/>
            <person name="Dromer F."/>
            <person name="Young S."/>
            <person name="Zeng Q."/>
            <person name="Chapman S."/>
            <person name="Gujja S."/>
            <person name="Saif S."/>
            <person name="Birren B."/>
        </authorList>
    </citation>
    <scope>NUCLEOTIDE SEQUENCE [LARGE SCALE GENOMIC DNA]</scope>
    <source>
        <strain evidence="10 11">ATCC 28783</strain>
    </source>
</reference>
<keyword evidence="5 8" id="KW-0697">Rotamase</keyword>
<keyword evidence="11" id="KW-1185">Reference proteome</keyword>
<dbReference type="EMBL" id="SDIL01000015">
    <property type="protein sequence ID" value="RXK40762.1"/>
    <property type="molecule type" value="Genomic_DNA"/>
</dbReference>
<name>A0A4Q1BS53_TREME</name>
<comment type="catalytic activity">
    <reaction evidence="1 8">
        <text>[protein]-peptidylproline (omega=180) = [protein]-peptidylproline (omega=0)</text>
        <dbReference type="Rhea" id="RHEA:16237"/>
        <dbReference type="Rhea" id="RHEA-COMP:10747"/>
        <dbReference type="Rhea" id="RHEA-COMP:10748"/>
        <dbReference type="ChEBI" id="CHEBI:83833"/>
        <dbReference type="ChEBI" id="CHEBI:83834"/>
        <dbReference type="EC" id="5.2.1.8"/>
    </reaction>
</comment>
<dbReference type="PANTHER" id="PTHR10012">
    <property type="entry name" value="SERINE/THREONINE-PROTEIN PHOSPHATASE 2A REGULATORY SUBUNIT B"/>
    <property type="match status" value="1"/>
</dbReference>
<dbReference type="Gene3D" id="1.20.120.1150">
    <property type="match status" value="1"/>
</dbReference>
<dbReference type="GO" id="GO:0005737">
    <property type="term" value="C:cytoplasm"/>
    <property type="evidence" value="ECO:0007669"/>
    <property type="project" value="UniProtKB-SubCell"/>
</dbReference>
<dbReference type="VEuPathDB" id="FungiDB:TREMEDRAFT_24529"/>
<evidence type="ECO:0000256" key="3">
    <source>
        <dbReference type="ARBA" id="ARBA00011019"/>
    </source>
</evidence>
<dbReference type="GO" id="GO:0007052">
    <property type="term" value="P:mitotic spindle organization"/>
    <property type="evidence" value="ECO:0007669"/>
    <property type="project" value="TreeGrafter"/>
</dbReference>
<dbReference type="AlphaFoldDB" id="A0A4Q1BS53"/>
<evidence type="ECO:0000256" key="7">
    <source>
        <dbReference type="ARBA" id="ARBA00025287"/>
    </source>
</evidence>
<feature type="compositionally biased region" description="Polar residues" evidence="9">
    <location>
        <begin position="32"/>
        <end position="43"/>
    </location>
</feature>
<dbReference type="PANTHER" id="PTHR10012:SF5">
    <property type="entry name" value="SERINE_THREONINE-PROTEIN PHOSPHATASE 2A ACTIVATOR 2"/>
    <property type="match status" value="1"/>
</dbReference>
<keyword evidence="4 8" id="KW-0963">Cytoplasm</keyword>
<evidence type="ECO:0000256" key="6">
    <source>
        <dbReference type="ARBA" id="ARBA00023235"/>
    </source>
</evidence>
<accession>A0A4Q1BS53</accession>
<keyword evidence="6 8" id="KW-0413">Isomerase</keyword>
<evidence type="ECO:0000256" key="4">
    <source>
        <dbReference type="ARBA" id="ARBA00022490"/>
    </source>
</evidence>
<evidence type="ECO:0000313" key="11">
    <source>
        <dbReference type="Proteomes" id="UP000289152"/>
    </source>
</evidence>
<dbReference type="InterPro" id="IPR004327">
    <property type="entry name" value="Phstyr_phstse_ac"/>
</dbReference>
<evidence type="ECO:0000256" key="1">
    <source>
        <dbReference type="ARBA" id="ARBA00000971"/>
    </source>
</evidence>
<comment type="subcellular location">
    <subcellularLocation>
        <location evidence="2 8">Cytoplasm</location>
    </subcellularLocation>
</comment>
<gene>
    <name evidence="10" type="ORF">M231_02014</name>
</gene>
<dbReference type="SUPFAM" id="SSF140984">
    <property type="entry name" value="PTPA-like"/>
    <property type="match status" value="1"/>
</dbReference>
<dbReference type="GO" id="GO:0000159">
    <property type="term" value="C:protein phosphatase type 2A complex"/>
    <property type="evidence" value="ECO:0007669"/>
    <property type="project" value="TreeGrafter"/>
</dbReference>
<dbReference type="GO" id="GO:0008160">
    <property type="term" value="F:protein tyrosine phosphatase activator activity"/>
    <property type="evidence" value="ECO:0007669"/>
    <property type="project" value="TreeGrafter"/>
</dbReference>
<dbReference type="InterPro" id="IPR037218">
    <property type="entry name" value="PTPA_sf"/>
</dbReference>
<evidence type="ECO:0000256" key="8">
    <source>
        <dbReference type="RuleBase" id="RU361210"/>
    </source>
</evidence>
<comment type="function">
    <text evidence="7">PPIases accelerate the folding of proteins. It catalyzes the cis-trans isomerization of proline imidic peptide bonds in oligopeptides. Acts as a regulatory subunit for PP2A-like phosphatases modulating their activity or substrate specificity, probably by inducing a conformational change in the catalytic subunit, a direct target of the PPIase. Can reactivate inactive phosphatase PP2A-phosphatase methylesterase complexes (PP2Ai) in presence of ATP and Mg(2+) by dissociating the inactive form from the complex.</text>
</comment>
<comment type="similarity">
    <text evidence="3 8">Belongs to the PTPA-type PPIase family.</text>
</comment>
<feature type="compositionally biased region" description="Low complexity" evidence="9">
    <location>
        <begin position="1"/>
        <end position="31"/>
    </location>
</feature>
<feature type="compositionally biased region" description="Low complexity" evidence="9">
    <location>
        <begin position="161"/>
        <end position="175"/>
    </location>
</feature>